<dbReference type="EMBL" id="JAVDTP010000021">
    <property type="protein sequence ID" value="MDR6754006.1"/>
    <property type="molecule type" value="Genomic_DNA"/>
</dbReference>
<comment type="caution">
    <text evidence="1">The sequence shown here is derived from an EMBL/GenBank/DDBJ whole genome shotgun (WGS) entry which is preliminary data.</text>
</comment>
<evidence type="ECO:0000313" key="1">
    <source>
        <dbReference type="EMBL" id="MDR6754006.1"/>
    </source>
</evidence>
<gene>
    <name evidence="1" type="ORF">J2Y01_004537</name>
</gene>
<evidence type="ECO:0000313" key="2">
    <source>
        <dbReference type="Proteomes" id="UP001252370"/>
    </source>
</evidence>
<name>A0ACC6KNM8_9DEIO</name>
<protein>
    <submittedName>
        <fullName evidence="1">Phage terminase large subunit-like protein</fullName>
    </submittedName>
</protein>
<reference evidence="1" key="1">
    <citation type="submission" date="2023-07" db="EMBL/GenBank/DDBJ databases">
        <title>Sorghum-associated microbial communities from plants grown in Nebraska, USA.</title>
        <authorList>
            <person name="Schachtman D."/>
        </authorList>
    </citation>
    <scope>NUCLEOTIDE SEQUENCE</scope>
    <source>
        <strain evidence="1">BE73</strain>
    </source>
</reference>
<proteinExistence type="predicted"/>
<accession>A0ACC6KNM8</accession>
<dbReference type="Proteomes" id="UP001252370">
    <property type="component" value="Unassembled WGS sequence"/>
</dbReference>
<keyword evidence="2" id="KW-1185">Reference proteome</keyword>
<sequence>MIFRREGVQIFNEGGLWDEASQLYPMFTARSNRNEKTFFFPSGAKIGFDHLQRQDDVQAYQGSQIVLIEYDELTHFLASQFWYMFSRNRSTSGIRPYIRASTNPDPDSWVADLIAWWIDQDELLPNGDPNPRYGFPILERGGVLRYFVREGGVMIWGDTPGQVLEQIPHAGLSAEQVKSLTFIPASLQDNQVLVNADPAYRANLMVLDPVERAKLLDGNWKAKAKEGTLFRRSWVQFVDAAPRAARRIRYWDRAATEVTKDSPDPDWTVGVLMAIADDGLIYIEDVVRFRGGPLTVEQMILATAEMDHQTYGLNVTIGIEQDPGSAGKSDAANYVRLLSRFNVRVFPVSKAKVVRFGPFSAQAEGKNVRIKRADWNEAYLRTLEKFPTPGVHDDDVDATSGAYNALKDTPQPKPRAAAAQLGPGSLD</sequence>
<organism evidence="1 2">
    <name type="scientific">Deinococcus soli</name>
    <name type="common">ex Cha et al. 2016</name>
    <dbReference type="NCBI Taxonomy" id="1309411"/>
    <lineage>
        <taxon>Bacteria</taxon>
        <taxon>Thermotogati</taxon>
        <taxon>Deinococcota</taxon>
        <taxon>Deinococci</taxon>
        <taxon>Deinococcales</taxon>
        <taxon>Deinococcaceae</taxon>
        <taxon>Deinococcus</taxon>
    </lineage>
</organism>